<organism evidence="2 3">
    <name type="scientific">Candidatus Woesebacteria bacterium GW2011_GWB1_39_12</name>
    <dbReference type="NCBI Taxonomy" id="1618574"/>
    <lineage>
        <taxon>Bacteria</taxon>
        <taxon>Candidatus Woeseibacteriota</taxon>
    </lineage>
</organism>
<evidence type="ECO:0000256" key="1">
    <source>
        <dbReference type="SAM" id="Phobius"/>
    </source>
</evidence>
<dbReference type="STRING" id="1618574.UT24_C0037G0009"/>
<dbReference type="Proteomes" id="UP000033881">
    <property type="component" value="Unassembled WGS sequence"/>
</dbReference>
<dbReference type="EMBL" id="LBWB01000037">
    <property type="protein sequence ID" value="KKQ98670.1"/>
    <property type="molecule type" value="Genomic_DNA"/>
</dbReference>
<accession>A0A0G0MEC8</accession>
<reference evidence="2 3" key="1">
    <citation type="journal article" date="2015" name="Nature">
        <title>rRNA introns, odd ribosomes, and small enigmatic genomes across a large radiation of phyla.</title>
        <authorList>
            <person name="Brown C.T."/>
            <person name="Hug L.A."/>
            <person name="Thomas B.C."/>
            <person name="Sharon I."/>
            <person name="Castelle C.J."/>
            <person name="Singh A."/>
            <person name="Wilkins M.J."/>
            <person name="Williams K.H."/>
            <person name="Banfield J.F."/>
        </authorList>
    </citation>
    <scope>NUCLEOTIDE SEQUENCE [LARGE SCALE GENOMIC DNA]</scope>
</reference>
<evidence type="ECO:0000313" key="3">
    <source>
        <dbReference type="Proteomes" id="UP000033881"/>
    </source>
</evidence>
<keyword evidence="1" id="KW-0472">Membrane</keyword>
<keyword evidence="1" id="KW-1133">Transmembrane helix</keyword>
<dbReference type="AlphaFoldDB" id="A0A0G0MEC8"/>
<gene>
    <name evidence="2" type="ORF">UT24_C0037G0009</name>
</gene>
<feature type="transmembrane region" description="Helical" evidence="1">
    <location>
        <begin position="6"/>
        <end position="29"/>
    </location>
</feature>
<protein>
    <submittedName>
        <fullName evidence="2">Uncharacterized protein</fullName>
    </submittedName>
</protein>
<name>A0A0G0MEC8_9BACT</name>
<keyword evidence="1" id="KW-0812">Transmembrane</keyword>
<comment type="caution">
    <text evidence="2">The sequence shown here is derived from an EMBL/GenBank/DDBJ whole genome shotgun (WGS) entry which is preliminary data.</text>
</comment>
<sequence>MEWFEWAVYIVICFPFAVGALCSLEYLILGEHREGPSFWSGIL</sequence>
<proteinExistence type="predicted"/>
<evidence type="ECO:0000313" key="2">
    <source>
        <dbReference type="EMBL" id="KKQ98670.1"/>
    </source>
</evidence>